<dbReference type="InterPro" id="IPR011322">
    <property type="entry name" value="N-reg_PII-like_a/b"/>
</dbReference>
<protein>
    <submittedName>
        <fullName evidence="1">DUF2007 domain-containing protein</fullName>
    </submittedName>
</protein>
<organism evidence="1 2">
    <name type="scientific">Aquimarina hainanensis</name>
    <dbReference type="NCBI Taxonomy" id="1578017"/>
    <lineage>
        <taxon>Bacteria</taxon>
        <taxon>Pseudomonadati</taxon>
        <taxon>Bacteroidota</taxon>
        <taxon>Flavobacteriia</taxon>
        <taxon>Flavobacteriales</taxon>
        <taxon>Flavobacteriaceae</taxon>
        <taxon>Aquimarina</taxon>
    </lineage>
</organism>
<evidence type="ECO:0000313" key="1">
    <source>
        <dbReference type="EMBL" id="MFD2589198.1"/>
    </source>
</evidence>
<dbReference type="RefSeq" id="WP_176028176.1">
    <property type="nucleotide sequence ID" value="NZ_JBHSJV010000001.1"/>
</dbReference>
<sequence length="79" mass="9408">MKDYVIIATFTFQHEYTVLKLLLDREGIDYFFENEITNSVLPFHTNLIAGINLKVHRRDQEKAEQIIRDFNTNSHLRIV</sequence>
<gene>
    <name evidence="1" type="ORF">ACFSTE_00040</name>
</gene>
<evidence type="ECO:0000313" key="2">
    <source>
        <dbReference type="Proteomes" id="UP001597459"/>
    </source>
</evidence>
<accession>A0ABW5N223</accession>
<proteinExistence type="predicted"/>
<reference evidence="2" key="1">
    <citation type="journal article" date="2019" name="Int. J. Syst. Evol. Microbiol.">
        <title>The Global Catalogue of Microorganisms (GCM) 10K type strain sequencing project: providing services to taxonomists for standard genome sequencing and annotation.</title>
        <authorList>
            <consortium name="The Broad Institute Genomics Platform"/>
            <consortium name="The Broad Institute Genome Sequencing Center for Infectious Disease"/>
            <person name="Wu L."/>
            <person name="Ma J."/>
        </authorList>
    </citation>
    <scope>NUCLEOTIDE SEQUENCE [LARGE SCALE GENOMIC DNA]</scope>
    <source>
        <strain evidence="2">KCTC 42423</strain>
    </source>
</reference>
<comment type="caution">
    <text evidence="1">The sequence shown here is derived from an EMBL/GenBank/DDBJ whole genome shotgun (WGS) entry which is preliminary data.</text>
</comment>
<dbReference type="Proteomes" id="UP001597459">
    <property type="component" value="Unassembled WGS sequence"/>
</dbReference>
<name>A0ABW5N223_9FLAO</name>
<dbReference type="EMBL" id="JBHULX010000001">
    <property type="protein sequence ID" value="MFD2589198.1"/>
    <property type="molecule type" value="Genomic_DNA"/>
</dbReference>
<dbReference type="SUPFAM" id="SSF54913">
    <property type="entry name" value="GlnB-like"/>
    <property type="match status" value="1"/>
</dbReference>
<keyword evidence="2" id="KW-1185">Reference proteome</keyword>